<name>A0A3P1VB84_9ACTO</name>
<feature type="transmembrane region" description="Helical" evidence="9">
    <location>
        <begin position="308"/>
        <end position="330"/>
    </location>
</feature>
<evidence type="ECO:0000256" key="9">
    <source>
        <dbReference type="RuleBase" id="RU363032"/>
    </source>
</evidence>
<feature type="transmembrane region" description="Helical" evidence="9">
    <location>
        <begin position="144"/>
        <end position="168"/>
    </location>
</feature>
<dbReference type="InterPro" id="IPR035906">
    <property type="entry name" value="MetI-like_sf"/>
</dbReference>
<dbReference type="InterPro" id="IPR000515">
    <property type="entry name" value="MetI-like"/>
</dbReference>
<comment type="function">
    <text evidence="10">Part of the binding-protein-dependent transport system for phosphate; probably responsible for the translocation of the substrate across the membrane.</text>
</comment>
<feature type="transmembrane region" description="Helical" evidence="9">
    <location>
        <begin position="99"/>
        <end position="132"/>
    </location>
</feature>
<sequence>MDHSEPTASAPPPTGPGPAPSRPAPAESARLADAAAIRTGRAPGRTGNRVFSGLSAGAGLLIMAVLALVTVFLVSQALPAFTASADDLADISFLRGRGFWGYVAPLVFGTLLSSLIALGAAVPLSIAVALFISHYAPRRLAQGLGYLVDLLAAIPSVVFGLWGFLWLVPQLDPLYSWLTEALGFIPLFADYTAPAKNIMTASLVLAVMILPIITATIREIFLQTPTLHEEASLALGATRHEMIRQAVLPFARSGIISASMLGLGRALGETMAVLMIMSPGLSTSLHILEAGRHQTIAANIAAQFREAFGMSVNVLIATGLVLFLITFAVNSMARWVIARRAEFSGAN</sequence>
<dbReference type="EMBL" id="RQZC01000001">
    <property type="protein sequence ID" value="RRD30876.1"/>
    <property type="molecule type" value="Genomic_DNA"/>
</dbReference>
<keyword evidence="3 9" id="KW-0813">Transport</keyword>
<keyword evidence="4 10" id="KW-1003">Cell membrane</keyword>
<dbReference type="GO" id="GO:0006817">
    <property type="term" value="P:phosphate ion transport"/>
    <property type="evidence" value="ECO:0007669"/>
    <property type="project" value="UniProtKB-KW"/>
</dbReference>
<dbReference type="AlphaFoldDB" id="A0A3P1VB84"/>
<keyword evidence="8 9" id="KW-0472">Membrane</keyword>
<protein>
    <recommendedName>
        <fullName evidence="10">Phosphate transport system permease protein</fullName>
    </recommendedName>
</protein>
<dbReference type="PANTHER" id="PTHR30425">
    <property type="entry name" value="PHOSPHATE TRANSPORT SYSTEM PERMEASE PROTEIN PST"/>
    <property type="match status" value="1"/>
</dbReference>
<proteinExistence type="inferred from homology"/>
<dbReference type="Proteomes" id="UP000271272">
    <property type="component" value="Unassembled WGS sequence"/>
</dbReference>
<evidence type="ECO:0000256" key="5">
    <source>
        <dbReference type="ARBA" id="ARBA00022592"/>
    </source>
</evidence>
<comment type="similarity">
    <text evidence="2 10">Belongs to the binding-protein-dependent transport system permease family. CysTW subfamily.</text>
</comment>
<comment type="subcellular location">
    <subcellularLocation>
        <location evidence="1 9">Cell membrane</location>
        <topology evidence="1 9">Multi-pass membrane protein</topology>
    </subcellularLocation>
</comment>
<dbReference type="PANTHER" id="PTHR30425:SF1">
    <property type="entry name" value="PHOSPHATE TRANSPORT SYSTEM PERMEASE PROTEIN PSTC"/>
    <property type="match status" value="1"/>
</dbReference>
<keyword evidence="14" id="KW-1185">Reference proteome</keyword>
<organism evidence="13 14">
    <name type="scientific">Actinomyces bowdenii</name>
    <dbReference type="NCBI Taxonomy" id="131109"/>
    <lineage>
        <taxon>Bacteria</taxon>
        <taxon>Bacillati</taxon>
        <taxon>Actinomycetota</taxon>
        <taxon>Actinomycetes</taxon>
        <taxon>Actinomycetales</taxon>
        <taxon>Actinomycetaceae</taxon>
        <taxon>Actinomyces</taxon>
    </lineage>
</organism>
<feature type="transmembrane region" description="Helical" evidence="9">
    <location>
        <begin position="203"/>
        <end position="222"/>
    </location>
</feature>
<keyword evidence="6 9" id="KW-0812">Transmembrane</keyword>
<evidence type="ECO:0000256" key="1">
    <source>
        <dbReference type="ARBA" id="ARBA00004651"/>
    </source>
</evidence>
<evidence type="ECO:0000256" key="4">
    <source>
        <dbReference type="ARBA" id="ARBA00022475"/>
    </source>
</evidence>
<dbReference type="Gene3D" id="1.10.3720.10">
    <property type="entry name" value="MetI-like"/>
    <property type="match status" value="1"/>
</dbReference>
<dbReference type="PROSITE" id="PS50928">
    <property type="entry name" value="ABC_TM1"/>
    <property type="match status" value="1"/>
</dbReference>
<evidence type="ECO:0000313" key="13">
    <source>
        <dbReference type="EMBL" id="RRD30876.1"/>
    </source>
</evidence>
<comment type="caution">
    <text evidence="10">Lacks conserved residue(s) required for the propagation of feature annotation.</text>
</comment>
<dbReference type="CDD" id="cd06261">
    <property type="entry name" value="TM_PBP2"/>
    <property type="match status" value="1"/>
</dbReference>
<comment type="caution">
    <text evidence="13">The sequence shown here is derived from an EMBL/GenBank/DDBJ whole genome shotgun (WGS) entry which is preliminary data.</text>
</comment>
<accession>A0A3P1VB84</accession>
<evidence type="ECO:0000256" key="8">
    <source>
        <dbReference type="ARBA" id="ARBA00023136"/>
    </source>
</evidence>
<dbReference type="NCBIfam" id="TIGR02138">
    <property type="entry name" value="phosphate_pstC"/>
    <property type="match status" value="1"/>
</dbReference>
<feature type="transmembrane region" description="Helical" evidence="9">
    <location>
        <begin position="50"/>
        <end position="79"/>
    </location>
</feature>
<evidence type="ECO:0000259" key="12">
    <source>
        <dbReference type="PROSITE" id="PS50928"/>
    </source>
</evidence>
<dbReference type="InterPro" id="IPR051124">
    <property type="entry name" value="Phosphate_Transport_Permease"/>
</dbReference>
<gene>
    <name evidence="13" type="primary">pstC</name>
    <name evidence="13" type="ORF">EII10_01920</name>
</gene>
<evidence type="ECO:0000256" key="11">
    <source>
        <dbReference type="SAM" id="MobiDB-lite"/>
    </source>
</evidence>
<evidence type="ECO:0000256" key="7">
    <source>
        <dbReference type="ARBA" id="ARBA00022989"/>
    </source>
</evidence>
<reference evidence="13 14" key="1">
    <citation type="submission" date="2018-11" db="EMBL/GenBank/DDBJ databases">
        <title>Genomes From Bacteria Associated with the Canine Oral Cavity: a Test Case for Automated Genome-Based Taxonomic Assignment.</title>
        <authorList>
            <person name="Coil D.A."/>
            <person name="Jospin G."/>
            <person name="Darling A.E."/>
            <person name="Wallis C."/>
            <person name="Davis I.J."/>
            <person name="Harris S."/>
            <person name="Eisen J.A."/>
            <person name="Holcombe L.J."/>
            <person name="O'Flynn C."/>
        </authorList>
    </citation>
    <scope>NUCLEOTIDE SEQUENCE [LARGE SCALE GENOMIC DNA]</scope>
    <source>
        <strain evidence="13 14">OH5050</strain>
    </source>
</reference>
<feature type="compositionally biased region" description="Pro residues" evidence="11">
    <location>
        <begin position="9"/>
        <end position="23"/>
    </location>
</feature>
<feature type="domain" description="ABC transmembrane type-1" evidence="12">
    <location>
        <begin position="107"/>
        <end position="333"/>
    </location>
</feature>
<evidence type="ECO:0000313" key="14">
    <source>
        <dbReference type="Proteomes" id="UP000271272"/>
    </source>
</evidence>
<keyword evidence="7 9" id="KW-1133">Transmembrane helix</keyword>
<evidence type="ECO:0000256" key="10">
    <source>
        <dbReference type="RuleBase" id="RU363054"/>
    </source>
</evidence>
<keyword evidence="5 10" id="KW-0592">Phosphate transport</keyword>
<feature type="region of interest" description="Disordered" evidence="11">
    <location>
        <begin position="1"/>
        <end position="26"/>
    </location>
</feature>
<dbReference type="Pfam" id="PF00528">
    <property type="entry name" value="BPD_transp_1"/>
    <property type="match status" value="1"/>
</dbReference>
<evidence type="ECO:0000256" key="2">
    <source>
        <dbReference type="ARBA" id="ARBA00007069"/>
    </source>
</evidence>
<dbReference type="GO" id="GO:0005886">
    <property type="term" value="C:plasma membrane"/>
    <property type="evidence" value="ECO:0007669"/>
    <property type="project" value="UniProtKB-SubCell"/>
</dbReference>
<dbReference type="SUPFAM" id="SSF161098">
    <property type="entry name" value="MetI-like"/>
    <property type="match status" value="1"/>
</dbReference>
<dbReference type="InterPro" id="IPR011864">
    <property type="entry name" value="Phosphate_PstC"/>
</dbReference>
<dbReference type="GO" id="GO:0005315">
    <property type="term" value="F:phosphate transmembrane transporter activity"/>
    <property type="evidence" value="ECO:0007669"/>
    <property type="project" value="InterPro"/>
</dbReference>
<dbReference type="RefSeq" id="WP_124932788.1">
    <property type="nucleotide sequence ID" value="NZ_RQZC01000001.1"/>
</dbReference>
<dbReference type="OrthoDB" id="9785113at2"/>
<evidence type="ECO:0000256" key="3">
    <source>
        <dbReference type="ARBA" id="ARBA00022448"/>
    </source>
</evidence>
<evidence type="ECO:0000256" key="6">
    <source>
        <dbReference type="ARBA" id="ARBA00022692"/>
    </source>
</evidence>